<evidence type="ECO:0000313" key="2">
    <source>
        <dbReference type="EMBL" id="KAF4983798.1"/>
    </source>
</evidence>
<reference evidence="2" key="1">
    <citation type="journal article" date="2020" name="BMC Genomics">
        <title>Correction to: Identification and distribution of gene clusters required for synthesis of sphingolipid metabolism inhibitors in diverse species of the filamentous fungus Fusarium.</title>
        <authorList>
            <person name="Kim H.S."/>
            <person name="Lohmar J.M."/>
            <person name="Busman M."/>
            <person name="Brown D.W."/>
            <person name="Naumann T.A."/>
            <person name="Divon H.H."/>
            <person name="Lysoe E."/>
            <person name="Uhlig S."/>
            <person name="Proctor R.H."/>
        </authorList>
    </citation>
    <scope>NUCLEOTIDE SEQUENCE</scope>
    <source>
        <strain evidence="2">NRRL 22465</strain>
    </source>
</reference>
<accession>A0A8H4UUC8</accession>
<dbReference type="Pfam" id="PF01636">
    <property type="entry name" value="APH"/>
    <property type="match status" value="1"/>
</dbReference>
<dbReference type="InterPro" id="IPR011009">
    <property type="entry name" value="Kinase-like_dom_sf"/>
</dbReference>
<name>A0A8H4UUC8_9HYPO</name>
<dbReference type="EMBL" id="JABEYC010000048">
    <property type="protein sequence ID" value="KAF4983798.1"/>
    <property type="molecule type" value="Genomic_DNA"/>
</dbReference>
<feature type="domain" description="Aminoglycoside phosphotransferase" evidence="1">
    <location>
        <begin position="49"/>
        <end position="301"/>
    </location>
</feature>
<sequence>MPLSEQPLSALFWEQKTFGAEPRWSKEPDIDSIKSTVQSIWPSKTVSVAFFAQGSFNKLYQVTAEGQPPLILRISLPVDPPYKTLSEVATIRWISAVAPIPVPQIINYDSSGDSNIGFEWILMTKLEGTSLSQAWTRLDFSTKSAIVRRFTSFASCQFQNQLSGIGNIYSSSSSTPQTGRIVSMAFFWGRRIHLDIHRGPFHSSKEWVEARLSLSESDCLALMDKYPTATGLDSDAEDELDDATRTLKITGKLRQLVSRIFPHETNSEEPTMICHGDMSRSNILVDGSGKISGVVDWEFVSALPLWKACSIPSFLEGHPRHKKPDIRRYEQSQDQEPSELYYEHLLEYELTCLRSLFLEEMERLDPRWIWVYKTSQLQRDFDLALENCDSEILASDILEWVDQVTGGMECVRSLRDMFDE</sequence>
<reference evidence="2" key="2">
    <citation type="submission" date="2020-05" db="EMBL/GenBank/DDBJ databases">
        <authorList>
            <person name="Kim H.-S."/>
            <person name="Proctor R.H."/>
            <person name="Brown D.W."/>
        </authorList>
    </citation>
    <scope>NUCLEOTIDE SEQUENCE</scope>
    <source>
        <strain evidence="2">NRRL 22465</strain>
    </source>
</reference>
<evidence type="ECO:0000259" key="1">
    <source>
        <dbReference type="Pfam" id="PF01636"/>
    </source>
</evidence>
<dbReference type="SUPFAM" id="SSF56112">
    <property type="entry name" value="Protein kinase-like (PK-like)"/>
    <property type="match status" value="1"/>
</dbReference>
<dbReference type="InterPro" id="IPR051678">
    <property type="entry name" value="AGP_Transferase"/>
</dbReference>
<proteinExistence type="predicted"/>
<dbReference type="OrthoDB" id="2968323at2759"/>
<dbReference type="AlphaFoldDB" id="A0A8H4UUC8"/>
<comment type="caution">
    <text evidence="2">The sequence shown here is derived from an EMBL/GenBank/DDBJ whole genome shotgun (WGS) entry which is preliminary data.</text>
</comment>
<dbReference type="Gene3D" id="3.90.1200.10">
    <property type="match status" value="1"/>
</dbReference>
<dbReference type="InterPro" id="IPR002575">
    <property type="entry name" value="Aminoglycoside_PTrfase"/>
</dbReference>
<organism evidence="2 3">
    <name type="scientific">Fusarium zealandicum</name>
    <dbReference type="NCBI Taxonomy" id="1053134"/>
    <lineage>
        <taxon>Eukaryota</taxon>
        <taxon>Fungi</taxon>
        <taxon>Dikarya</taxon>
        <taxon>Ascomycota</taxon>
        <taxon>Pezizomycotina</taxon>
        <taxon>Sordariomycetes</taxon>
        <taxon>Hypocreomycetidae</taxon>
        <taxon>Hypocreales</taxon>
        <taxon>Nectriaceae</taxon>
        <taxon>Fusarium</taxon>
        <taxon>Fusarium staphyleae species complex</taxon>
    </lineage>
</organism>
<dbReference type="PANTHER" id="PTHR21310:SF13">
    <property type="entry name" value="AMINOGLYCOSIDE PHOSPHOTRANSFERASE DOMAIN-CONTAINING PROTEIN"/>
    <property type="match status" value="1"/>
</dbReference>
<dbReference type="PANTHER" id="PTHR21310">
    <property type="entry name" value="AMINOGLYCOSIDE PHOSPHOTRANSFERASE-RELATED-RELATED"/>
    <property type="match status" value="1"/>
</dbReference>
<keyword evidence="3" id="KW-1185">Reference proteome</keyword>
<gene>
    <name evidence="2" type="ORF">FZEAL_882</name>
</gene>
<evidence type="ECO:0000313" key="3">
    <source>
        <dbReference type="Proteomes" id="UP000635477"/>
    </source>
</evidence>
<protein>
    <recommendedName>
        <fullName evidence="1">Aminoglycoside phosphotransferase domain-containing protein</fullName>
    </recommendedName>
</protein>
<dbReference type="Proteomes" id="UP000635477">
    <property type="component" value="Unassembled WGS sequence"/>
</dbReference>